<dbReference type="EMBL" id="CP006365">
    <property type="protein sequence ID" value="AGU14926.1"/>
    <property type="molecule type" value="Genomic_DNA"/>
</dbReference>
<dbReference type="GeneID" id="78249586"/>
<evidence type="ECO:0000256" key="6">
    <source>
        <dbReference type="ARBA" id="ARBA00023004"/>
    </source>
</evidence>
<dbReference type="Gene3D" id="3.90.1150.10">
    <property type="entry name" value="Aspartate Aminotransferase, domain 1"/>
    <property type="match status" value="1"/>
</dbReference>
<organism evidence="10 11">
    <name type="scientific">Corynebacterium argentoratense DSM 44202</name>
    <dbReference type="NCBI Taxonomy" id="1348662"/>
    <lineage>
        <taxon>Bacteria</taxon>
        <taxon>Bacillati</taxon>
        <taxon>Actinomycetota</taxon>
        <taxon>Actinomycetes</taxon>
        <taxon>Mycobacteriales</taxon>
        <taxon>Corynebacteriaceae</taxon>
        <taxon>Corynebacterium</taxon>
    </lineage>
</organism>
<dbReference type="InterPro" id="IPR015424">
    <property type="entry name" value="PyrdxlP-dep_Trfase"/>
</dbReference>
<dbReference type="PIRSF" id="PIRSF005572">
    <property type="entry name" value="NifS"/>
    <property type="match status" value="1"/>
</dbReference>
<reference evidence="10 11" key="1">
    <citation type="journal article" date="2013" name="Genome Announc.">
        <title>Whole-Genome Sequence of the Clinical Strain Corynebacterium argentoratense DSM 44202, Isolated from a Human Throat Specimen.</title>
        <authorList>
            <person name="Bomholt C."/>
            <person name="Glaub A."/>
            <person name="Gravermann K."/>
            <person name="Albersmeier A."/>
            <person name="Brinkrolf K."/>
            <person name="Ruckert C."/>
            <person name="Tauch A."/>
        </authorList>
    </citation>
    <scope>NUCLEOTIDE SEQUENCE [LARGE SCALE GENOMIC DNA]</scope>
    <source>
        <strain evidence="10">DSM 44202</strain>
    </source>
</reference>
<evidence type="ECO:0000313" key="11">
    <source>
        <dbReference type="Proteomes" id="UP000016943"/>
    </source>
</evidence>
<keyword evidence="11" id="KW-1185">Reference proteome</keyword>
<dbReference type="PANTHER" id="PTHR11601:SF34">
    <property type="entry name" value="CYSTEINE DESULFURASE"/>
    <property type="match status" value="1"/>
</dbReference>
<dbReference type="PATRIC" id="fig|1348662.3.peg.766"/>
<dbReference type="RefSeq" id="WP_020976079.1">
    <property type="nucleotide sequence ID" value="NC_022198.1"/>
</dbReference>
<proteinExistence type="inferred from homology"/>
<dbReference type="Gene3D" id="3.40.640.10">
    <property type="entry name" value="Type I PLP-dependent aspartate aminotransferase-like (Major domain)"/>
    <property type="match status" value="1"/>
</dbReference>
<dbReference type="OrthoDB" id="9808002at2"/>
<dbReference type="InterPro" id="IPR000192">
    <property type="entry name" value="Aminotrans_V_dom"/>
</dbReference>
<evidence type="ECO:0000313" key="10">
    <source>
        <dbReference type="EMBL" id="AGU14926.1"/>
    </source>
</evidence>
<evidence type="ECO:0000259" key="9">
    <source>
        <dbReference type="Pfam" id="PF00266"/>
    </source>
</evidence>
<dbReference type="AlphaFoldDB" id="U3GXU1"/>
<comment type="similarity">
    <text evidence="2">Belongs to the class-V pyridoxal-phosphate-dependent aminotransferase family. NifS/IscS subfamily.</text>
</comment>
<feature type="domain" description="Aminotransferase class V" evidence="9">
    <location>
        <begin position="3"/>
        <end position="383"/>
    </location>
</feature>
<dbReference type="GO" id="GO:0046872">
    <property type="term" value="F:metal ion binding"/>
    <property type="evidence" value="ECO:0007669"/>
    <property type="project" value="UniProtKB-KW"/>
</dbReference>
<accession>U3GXU1</accession>
<evidence type="ECO:0000256" key="8">
    <source>
        <dbReference type="ARBA" id="ARBA00050776"/>
    </source>
</evidence>
<gene>
    <name evidence="10" type="ORF">CARG_03895</name>
</gene>
<keyword evidence="7" id="KW-0411">Iron-sulfur</keyword>
<evidence type="ECO:0000256" key="2">
    <source>
        <dbReference type="ARBA" id="ARBA00006490"/>
    </source>
</evidence>
<dbReference type="GO" id="GO:0051536">
    <property type="term" value="F:iron-sulfur cluster binding"/>
    <property type="evidence" value="ECO:0007669"/>
    <property type="project" value="UniProtKB-KW"/>
</dbReference>
<evidence type="ECO:0000256" key="3">
    <source>
        <dbReference type="ARBA" id="ARBA00022679"/>
    </source>
</evidence>
<dbReference type="Gene3D" id="1.10.260.50">
    <property type="match status" value="1"/>
</dbReference>
<dbReference type="eggNOG" id="COG1104">
    <property type="taxonomic scope" value="Bacteria"/>
</dbReference>
<comment type="catalytic activity">
    <reaction evidence="8">
        <text>(sulfur carrier)-H + L-cysteine = (sulfur carrier)-SH + L-alanine</text>
        <dbReference type="Rhea" id="RHEA:43892"/>
        <dbReference type="Rhea" id="RHEA-COMP:14737"/>
        <dbReference type="Rhea" id="RHEA-COMP:14739"/>
        <dbReference type="ChEBI" id="CHEBI:29917"/>
        <dbReference type="ChEBI" id="CHEBI:35235"/>
        <dbReference type="ChEBI" id="CHEBI:57972"/>
        <dbReference type="ChEBI" id="CHEBI:64428"/>
        <dbReference type="EC" id="2.8.1.7"/>
    </reaction>
</comment>
<keyword evidence="5" id="KW-0663">Pyridoxal phosphate</keyword>
<evidence type="ECO:0000256" key="1">
    <source>
        <dbReference type="ARBA" id="ARBA00001933"/>
    </source>
</evidence>
<name>U3GXU1_9CORY</name>
<dbReference type="Proteomes" id="UP000016943">
    <property type="component" value="Chromosome"/>
</dbReference>
<dbReference type="PANTHER" id="PTHR11601">
    <property type="entry name" value="CYSTEINE DESULFURYLASE FAMILY MEMBER"/>
    <property type="match status" value="1"/>
</dbReference>
<dbReference type="STRING" id="1348662.CARG_03895"/>
<dbReference type="InterPro" id="IPR016454">
    <property type="entry name" value="Cysteine_dSase"/>
</dbReference>
<dbReference type="KEGG" id="caz:CARG_03895"/>
<evidence type="ECO:0000256" key="4">
    <source>
        <dbReference type="ARBA" id="ARBA00022723"/>
    </source>
</evidence>
<dbReference type="Pfam" id="PF00266">
    <property type="entry name" value="Aminotran_5"/>
    <property type="match status" value="1"/>
</dbReference>
<dbReference type="InterPro" id="IPR015422">
    <property type="entry name" value="PyrdxlP-dep_Trfase_small"/>
</dbReference>
<dbReference type="HOGENOM" id="CLU_003433_0_0_11"/>
<keyword evidence="6" id="KW-0408">Iron</keyword>
<dbReference type="GO" id="GO:0031071">
    <property type="term" value="F:cysteine desulfurase activity"/>
    <property type="evidence" value="ECO:0007669"/>
    <property type="project" value="UniProtKB-EC"/>
</dbReference>
<dbReference type="SUPFAM" id="SSF53383">
    <property type="entry name" value="PLP-dependent transferases"/>
    <property type="match status" value="1"/>
</dbReference>
<sequence>MQVFLDHAATSPTREVAIEAYLEHAHLLNPGGQYALGRQAKAALEQAREDIGELLGAEPIEVIFCASGTEADNLAIHGLWGNATHGVVFTSPLEHPGVREPIRHLAGARVVDMPLGRNNTARVDSELFRRQLVEYAVAHSAGDTVDIRFATCMMANNETGAIQPIADIARLCAQPPAVPGAGPQLTPFPLHVDAVQAVGHIPVDFHALGATTLAASAHKFGGLRGVGLLLAKRSPALHPLLTGGGQERGIRPGTHDVAGAVATAAALKEACSEIDAEHQRLAGLRDQMRERITATIDDVIIHTPEDDILPGHLHISFPGAEGDSLLMLLDVAGIAASTGSACASGVNRASEVLLAMGVDEPTARGALRITLGRTSTQDDVDKLLAVLPDVVSRARLAGMA</sequence>
<comment type="cofactor">
    <cofactor evidence="1">
        <name>pyridoxal 5'-phosphate</name>
        <dbReference type="ChEBI" id="CHEBI:597326"/>
    </cofactor>
</comment>
<dbReference type="InterPro" id="IPR015421">
    <property type="entry name" value="PyrdxlP-dep_Trfase_major"/>
</dbReference>
<evidence type="ECO:0000256" key="5">
    <source>
        <dbReference type="ARBA" id="ARBA00022898"/>
    </source>
</evidence>
<protein>
    <recommendedName>
        <fullName evidence="9">Aminotransferase class V domain-containing protein</fullName>
    </recommendedName>
</protein>
<evidence type="ECO:0000256" key="7">
    <source>
        <dbReference type="ARBA" id="ARBA00023014"/>
    </source>
</evidence>
<keyword evidence="3" id="KW-0808">Transferase</keyword>
<keyword evidence="4" id="KW-0479">Metal-binding</keyword>